<dbReference type="EMBL" id="SNRY01002857">
    <property type="protein sequence ID" value="KAA6323211.1"/>
    <property type="molecule type" value="Genomic_DNA"/>
</dbReference>
<reference evidence="1" key="1">
    <citation type="submission" date="2019-03" db="EMBL/GenBank/DDBJ databases">
        <title>Single cell metagenomics reveals metabolic interactions within the superorganism composed of flagellate Streblomastix strix and complex community of Bacteroidetes bacteria on its surface.</title>
        <authorList>
            <person name="Treitli S.C."/>
            <person name="Kolisko M."/>
            <person name="Husnik F."/>
            <person name="Keeling P."/>
            <person name="Hampl V."/>
        </authorList>
    </citation>
    <scope>NUCLEOTIDE SEQUENCE</scope>
    <source>
        <strain evidence="1">STM</strain>
    </source>
</reference>
<accession>A0A5J4QQ98</accession>
<sequence length="207" mass="24498">MSPNVFEFIDTLISRTHVYLFSGIIRDYFIKSDKNFRDIDLIVDNELDIESFISNLEVSRNSFGGYKVIIDSVAIDLWNIKNTWGIQNKSLLPFADFLPDTTFFNSSSILYYLNGKQFIIGKPFLIFLKERKLDIVLKDNPEPALCIVNSFYYSKKYNFKFSKELSQYIVNNYTKYLDNFEIVPKKHFKRILYTNDELLQRIEQLLI</sequence>
<evidence type="ECO:0008006" key="2">
    <source>
        <dbReference type="Google" id="ProtNLM"/>
    </source>
</evidence>
<proteinExistence type="predicted"/>
<gene>
    <name evidence="1" type="ORF">EZS27_027324</name>
</gene>
<name>A0A5J4QQ98_9ZZZZ</name>
<dbReference type="AlphaFoldDB" id="A0A5J4QQ98"/>
<comment type="caution">
    <text evidence="1">The sequence shown here is derived from an EMBL/GenBank/DDBJ whole genome shotgun (WGS) entry which is preliminary data.</text>
</comment>
<protein>
    <recommendedName>
        <fullName evidence="2">Poly A polymerase head domain-containing protein</fullName>
    </recommendedName>
</protein>
<evidence type="ECO:0000313" key="1">
    <source>
        <dbReference type="EMBL" id="KAA6323211.1"/>
    </source>
</evidence>
<organism evidence="1">
    <name type="scientific">termite gut metagenome</name>
    <dbReference type="NCBI Taxonomy" id="433724"/>
    <lineage>
        <taxon>unclassified sequences</taxon>
        <taxon>metagenomes</taxon>
        <taxon>organismal metagenomes</taxon>
    </lineage>
</organism>